<keyword evidence="2" id="KW-1185">Reference proteome</keyword>
<dbReference type="Proteomes" id="UP000663452">
    <property type="component" value="Chromosome"/>
</dbReference>
<reference evidence="1 2" key="1">
    <citation type="submission" date="2021-02" db="EMBL/GenBank/DDBJ databases">
        <title>Paenibacillus tianjinensis sp. nov.</title>
        <authorList>
            <person name="Liu H."/>
        </authorList>
    </citation>
    <scope>NUCLEOTIDE SEQUENCE [LARGE SCALE GENOMIC DNA]</scope>
    <source>
        <strain evidence="1 2">TB2019</strain>
    </source>
</reference>
<dbReference type="RefSeq" id="WP_206101136.1">
    <property type="nucleotide sequence ID" value="NZ_CP070969.1"/>
</dbReference>
<gene>
    <name evidence="1" type="ORF">JRJ22_19770</name>
</gene>
<accession>A0ABX7L801</accession>
<proteinExistence type="predicted"/>
<sequence>MKTKTIKLIKRDGSVILKCEGDNLKVLELATCCKHDVICIYGDVVEIKVSA</sequence>
<name>A0ABX7L801_9BACL</name>
<protein>
    <submittedName>
        <fullName evidence="1">Uncharacterized protein</fullName>
    </submittedName>
</protein>
<dbReference type="EMBL" id="CP070969">
    <property type="protein sequence ID" value="QSF43503.1"/>
    <property type="molecule type" value="Genomic_DNA"/>
</dbReference>
<evidence type="ECO:0000313" key="2">
    <source>
        <dbReference type="Proteomes" id="UP000663452"/>
    </source>
</evidence>
<organism evidence="1 2">
    <name type="scientific">Paenibacillus tianjinensis</name>
    <dbReference type="NCBI Taxonomy" id="2810347"/>
    <lineage>
        <taxon>Bacteria</taxon>
        <taxon>Bacillati</taxon>
        <taxon>Bacillota</taxon>
        <taxon>Bacilli</taxon>
        <taxon>Bacillales</taxon>
        <taxon>Paenibacillaceae</taxon>
        <taxon>Paenibacillus</taxon>
    </lineage>
</organism>
<evidence type="ECO:0000313" key="1">
    <source>
        <dbReference type="EMBL" id="QSF43503.1"/>
    </source>
</evidence>